<reference evidence="6" key="1">
    <citation type="submission" date="2012-02" db="EMBL/GenBank/DDBJ databases">
        <title>The complete genome of Frateuria aurantia DSM 6220.</title>
        <authorList>
            <consortium name="US DOE Joint Genome Institute (JGI-PGF)"/>
            <person name="Lucas S."/>
            <person name="Copeland A."/>
            <person name="Lapidus A."/>
            <person name="Glavina del Rio T."/>
            <person name="Dalin E."/>
            <person name="Tice H."/>
            <person name="Bruce D."/>
            <person name="Goodwin L."/>
            <person name="Pitluck S."/>
            <person name="Peters L."/>
            <person name="Ovchinnikova G."/>
            <person name="Teshima H."/>
            <person name="Kyrpides N."/>
            <person name="Mavromatis K."/>
            <person name="Ivanova N."/>
            <person name="Brettin T."/>
            <person name="Detter J.C."/>
            <person name="Han C."/>
            <person name="Larimer F."/>
            <person name="Land M."/>
            <person name="Hauser L."/>
            <person name="Markowitz V."/>
            <person name="Cheng J.-F."/>
            <person name="Hugenholtz P."/>
            <person name="Woyke T."/>
            <person name="Wu D."/>
            <person name="Brambilla E."/>
            <person name="Klenk H.-P."/>
            <person name="Eisen J.A."/>
        </authorList>
    </citation>
    <scope>NUCLEOTIDE SEQUENCE</scope>
    <source>
        <strain evidence="6">DSM 6220</strain>
    </source>
</reference>
<organism evidence="6 7">
    <name type="scientific">Frateuria aurantia (strain ATCC 33424 / DSM 6220 / KCTC 2777 / LMG 1558 / NBRC 3245 / NCIMB 13370)</name>
    <name type="common">Acetobacter aurantius</name>
    <dbReference type="NCBI Taxonomy" id="767434"/>
    <lineage>
        <taxon>Bacteria</taxon>
        <taxon>Pseudomonadati</taxon>
        <taxon>Pseudomonadota</taxon>
        <taxon>Gammaproteobacteria</taxon>
        <taxon>Lysobacterales</taxon>
        <taxon>Rhodanobacteraceae</taxon>
        <taxon>Frateuria</taxon>
    </lineage>
</organism>
<dbReference type="SUPFAM" id="SSF46785">
    <property type="entry name" value="Winged helix' DNA-binding domain"/>
    <property type="match status" value="1"/>
</dbReference>
<comment type="similarity">
    <text evidence="1">Belongs to the LysR transcriptional regulatory family.</text>
</comment>
<dbReference type="InterPro" id="IPR036388">
    <property type="entry name" value="WH-like_DNA-bd_sf"/>
</dbReference>
<gene>
    <name evidence="6" type="ordered locus">Fraau_2897</name>
</gene>
<dbReference type="KEGG" id="fau:Fraau_2897"/>
<keyword evidence="3" id="KW-0238">DNA-binding</keyword>
<evidence type="ECO:0000256" key="2">
    <source>
        <dbReference type="ARBA" id="ARBA00023015"/>
    </source>
</evidence>
<dbReference type="Gene3D" id="3.40.190.290">
    <property type="match status" value="1"/>
</dbReference>
<dbReference type="FunFam" id="1.10.10.10:FF:000001">
    <property type="entry name" value="LysR family transcriptional regulator"/>
    <property type="match status" value="1"/>
</dbReference>
<dbReference type="InterPro" id="IPR036390">
    <property type="entry name" value="WH_DNA-bd_sf"/>
</dbReference>
<dbReference type="EMBL" id="CP003350">
    <property type="protein sequence ID" value="AFC87228.1"/>
    <property type="molecule type" value="Genomic_DNA"/>
</dbReference>
<dbReference type="GO" id="GO:0003677">
    <property type="term" value="F:DNA binding"/>
    <property type="evidence" value="ECO:0007669"/>
    <property type="project" value="UniProtKB-KW"/>
</dbReference>
<proteinExistence type="inferred from homology"/>
<dbReference type="PANTHER" id="PTHR30537:SF5">
    <property type="entry name" value="HTH-TYPE TRANSCRIPTIONAL ACTIVATOR TTDR-RELATED"/>
    <property type="match status" value="1"/>
</dbReference>
<dbReference type="SUPFAM" id="SSF53850">
    <property type="entry name" value="Periplasmic binding protein-like II"/>
    <property type="match status" value="1"/>
</dbReference>
<dbReference type="CDD" id="cd08422">
    <property type="entry name" value="PBP2_CrgA_like"/>
    <property type="match status" value="1"/>
</dbReference>
<sequence length="302" mass="33482">MEDLVTLQIFARTAELCSFSKAAASLGVKNSTVSRHIRQLEQKLGIALFNRSTRALALTEGGRTLWQQLQPALQAIEQACRNTEALNRQPQGLLRLTAPRNYARHCLLPLLPAFMQAYPDIRVDALIEDSVIHMIDQHIDLAIRIGTPQDSTLQGRRITPLQQRLVASPGYLQANGQPCTWPQVADHACLLQGLNGPVAWYGSPAAQADAAPLALTVQGRFRSNDGDALLHMALADQGIALLPDWQVEEALQQGRLQVLLDDWTVRSQREPVWVWALYPPKQTVSSKVRAFIDFCVAHLARP</sequence>
<dbReference type="Gene3D" id="1.10.10.10">
    <property type="entry name" value="Winged helix-like DNA-binding domain superfamily/Winged helix DNA-binding domain"/>
    <property type="match status" value="1"/>
</dbReference>
<dbReference type="Pfam" id="PF00126">
    <property type="entry name" value="HTH_1"/>
    <property type="match status" value="1"/>
</dbReference>
<keyword evidence="7" id="KW-1185">Reference proteome</keyword>
<dbReference type="GO" id="GO:0003700">
    <property type="term" value="F:DNA-binding transcription factor activity"/>
    <property type="evidence" value="ECO:0007669"/>
    <property type="project" value="InterPro"/>
</dbReference>
<dbReference type="HOGENOM" id="CLU_039613_16_2_6"/>
<protein>
    <submittedName>
        <fullName evidence="6">Transcriptional regulator</fullName>
    </submittedName>
</protein>
<dbReference type="PROSITE" id="PS50931">
    <property type="entry name" value="HTH_LYSR"/>
    <property type="match status" value="1"/>
</dbReference>
<dbReference type="Pfam" id="PF03466">
    <property type="entry name" value="LysR_substrate"/>
    <property type="match status" value="1"/>
</dbReference>
<dbReference type="PANTHER" id="PTHR30537">
    <property type="entry name" value="HTH-TYPE TRANSCRIPTIONAL REGULATOR"/>
    <property type="match status" value="1"/>
</dbReference>
<dbReference type="InterPro" id="IPR000847">
    <property type="entry name" value="LysR_HTH_N"/>
</dbReference>
<feature type="domain" description="HTH lysR-type" evidence="5">
    <location>
        <begin position="1"/>
        <end position="59"/>
    </location>
</feature>
<accession>H8L173</accession>
<evidence type="ECO:0000256" key="3">
    <source>
        <dbReference type="ARBA" id="ARBA00023125"/>
    </source>
</evidence>
<dbReference type="InterPro" id="IPR005119">
    <property type="entry name" value="LysR_subst-bd"/>
</dbReference>
<evidence type="ECO:0000313" key="7">
    <source>
        <dbReference type="Proteomes" id="UP000005234"/>
    </source>
</evidence>
<dbReference type="Proteomes" id="UP000005234">
    <property type="component" value="Chromosome"/>
</dbReference>
<evidence type="ECO:0000256" key="1">
    <source>
        <dbReference type="ARBA" id="ARBA00009437"/>
    </source>
</evidence>
<name>H8L173_FRAAD</name>
<dbReference type="eggNOG" id="COG0583">
    <property type="taxonomic scope" value="Bacteria"/>
</dbReference>
<dbReference type="InterPro" id="IPR058163">
    <property type="entry name" value="LysR-type_TF_proteobact-type"/>
</dbReference>
<evidence type="ECO:0000313" key="6">
    <source>
        <dbReference type="EMBL" id="AFC87228.1"/>
    </source>
</evidence>
<evidence type="ECO:0000256" key="4">
    <source>
        <dbReference type="ARBA" id="ARBA00023163"/>
    </source>
</evidence>
<dbReference type="AlphaFoldDB" id="H8L173"/>
<dbReference type="STRING" id="767434.Fraau_2897"/>
<evidence type="ECO:0000259" key="5">
    <source>
        <dbReference type="PROSITE" id="PS50931"/>
    </source>
</evidence>
<dbReference type="RefSeq" id="WP_014404231.1">
    <property type="nucleotide sequence ID" value="NC_017033.1"/>
</dbReference>
<dbReference type="PRINTS" id="PR00039">
    <property type="entry name" value="HTHLYSR"/>
</dbReference>
<keyword evidence="4" id="KW-0804">Transcription</keyword>
<keyword evidence="2" id="KW-0805">Transcription regulation</keyword>